<proteinExistence type="predicted"/>
<dbReference type="PANTHER" id="PTHR31446">
    <property type="entry name" value="ACID PHOSPHATASE/VANADIUM-DEPENDENT HALOPEROXIDASE-RELATED PROTEIN"/>
    <property type="match status" value="1"/>
</dbReference>
<dbReference type="AlphaFoldDB" id="A0AAD4RYC7"/>
<evidence type="ECO:0000313" key="2">
    <source>
        <dbReference type="Proteomes" id="UP001202328"/>
    </source>
</evidence>
<accession>A0AAD4RYC7</accession>
<protein>
    <submittedName>
        <fullName evidence="1">Uncharacterized protein</fullName>
    </submittedName>
</protein>
<keyword evidence="2" id="KW-1185">Reference proteome</keyword>
<dbReference type="Proteomes" id="UP001202328">
    <property type="component" value="Unassembled WGS sequence"/>
</dbReference>
<dbReference type="InterPro" id="IPR003832">
    <property type="entry name" value="DUF212"/>
</dbReference>
<dbReference type="EMBL" id="JAJJMB010016923">
    <property type="protein sequence ID" value="KAI3843568.1"/>
    <property type="molecule type" value="Genomic_DNA"/>
</dbReference>
<organism evidence="1 2">
    <name type="scientific">Papaver atlanticum</name>
    <dbReference type="NCBI Taxonomy" id="357466"/>
    <lineage>
        <taxon>Eukaryota</taxon>
        <taxon>Viridiplantae</taxon>
        <taxon>Streptophyta</taxon>
        <taxon>Embryophyta</taxon>
        <taxon>Tracheophyta</taxon>
        <taxon>Spermatophyta</taxon>
        <taxon>Magnoliopsida</taxon>
        <taxon>Ranunculales</taxon>
        <taxon>Papaveraceae</taxon>
        <taxon>Papaveroideae</taxon>
        <taxon>Papaver</taxon>
    </lineage>
</organism>
<reference evidence="1" key="1">
    <citation type="submission" date="2022-04" db="EMBL/GenBank/DDBJ databases">
        <title>A functionally conserved STORR gene fusion in Papaver species that diverged 16.8 million years ago.</title>
        <authorList>
            <person name="Catania T."/>
        </authorList>
    </citation>
    <scope>NUCLEOTIDE SEQUENCE</scope>
    <source>
        <strain evidence="1">S-188037</strain>
    </source>
</reference>
<sequence length="143" mass="15849">MNSMTFLTPLVMVLHNRRIKFVTHNLFPLSNFNRFNKSSNNHYQIHHVTTSAKVRISPLASCGAPSWHSALSDSLFPVCLGFSLIVMYDAIGVRGHAGVQAHYHIIQRKLNELLGHTPSQVLAGAVLGILVALFCCQCCLTYT</sequence>
<evidence type="ECO:0000313" key="1">
    <source>
        <dbReference type="EMBL" id="KAI3843568.1"/>
    </source>
</evidence>
<comment type="caution">
    <text evidence="1">The sequence shown here is derived from an EMBL/GenBank/DDBJ whole genome shotgun (WGS) entry which is preliminary data.</text>
</comment>
<gene>
    <name evidence="1" type="ORF">MKW98_011971</name>
</gene>
<name>A0AAD4RYC7_9MAGN</name>
<dbReference type="Pfam" id="PF02681">
    <property type="entry name" value="DUF212"/>
    <property type="match status" value="1"/>
</dbReference>
<dbReference type="PANTHER" id="PTHR31446:SF29">
    <property type="entry name" value="ACID PHOSPHATASE_VANADIUM-DEPENDENT HALOPEROXIDASE-RELATED PROTEIN"/>
    <property type="match status" value="1"/>
</dbReference>